<reference evidence="2 3" key="1">
    <citation type="journal article" date="2018" name="Sci. Rep.">
        <title>Genomic signatures of local adaptation to the degree of environmental predictability in rotifers.</title>
        <authorList>
            <person name="Franch-Gras L."/>
            <person name="Hahn C."/>
            <person name="Garcia-Roger E.M."/>
            <person name="Carmona M.J."/>
            <person name="Serra M."/>
            <person name="Gomez A."/>
        </authorList>
    </citation>
    <scope>NUCLEOTIDE SEQUENCE [LARGE SCALE GENOMIC DNA]</scope>
    <source>
        <strain evidence="2">HYR1</strain>
    </source>
</reference>
<feature type="compositionally biased region" description="Basic residues" evidence="1">
    <location>
        <begin position="47"/>
        <end position="56"/>
    </location>
</feature>
<feature type="compositionally biased region" description="Polar residues" evidence="1">
    <location>
        <begin position="66"/>
        <end position="78"/>
    </location>
</feature>
<gene>
    <name evidence="2" type="ORF">BpHYR1_050297</name>
</gene>
<feature type="region of interest" description="Disordered" evidence="1">
    <location>
        <begin position="45"/>
        <end position="78"/>
    </location>
</feature>
<protein>
    <submittedName>
        <fullName evidence="2">Uncharacterized protein</fullName>
    </submittedName>
</protein>
<evidence type="ECO:0000313" key="3">
    <source>
        <dbReference type="Proteomes" id="UP000276133"/>
    </source>
</evidence>
<accession>A0A3M7R4N4</accession>
<dbReference type="EMBL" id="REGN01004295">
    <property type="protein sequence ID" value="RNA18195.1"/>
    <property type="molecule type" value="Genomic_DNA"/>
</dbReference>
<dbReference type="Proteomes" id="UP000276133">
    <property type="component" value="Unassembled WGS sequence"/>
</dbReference>
<dbReference type="AlphaFoldDB" id="A0A3M7R4N4"/>
<name>A0A3M7R4N4_BRAPC</name>
<comment type="caution">
    <text evidence="2">The sequence shown here is derived from an EMBL/GenBank/DDBJ whole genome shotgun (WGS) entry which is preliminary data.</text>
</comment>
<keyword evidence="3" id="KW-1185">Reference proteome</keyword>
<organism evidence="2 3">
    <name type="scientific">Brachionus plicatilis</name>
    <name type="common">Marine rotifer</name>
    <name type="synonym">Brachionus muelleri</name>
    <dbReference type="NCBI Taxonomy" id="10195"/>
    <lineage>
        <taxon>Eukaryota</taxon>
        <taxon>Metazoa</taxon>
        <taxon>Spiralia</taxon>
        <taxon>Gnathifera</taxon>
        <taxon>Rotifera</taxon>
        <taxon>Eurotatoria</taxon>
        <taxon>Monogononta</taxon>
        <taxon>Pseudotrocha</taxon>
        <taxon>Ploima</taxon>
        <taxon>Brachionidae</taxon>
        <taxon>Brachionus</taxon>
    </lineage>
</organism>
<evidence type="ECO:0000313" key="2">
    <source>
        <dbReference type="EMBL" id="RNA18195.1"/>
    </source>
</evidence>
<proteinExistence type="predicted"/>
<evidence type="ECO:0000256" key="1">
    <source>
        <dbReference type="SAM" id="MobiDB-lite"/>
    </source>
</evidence>
<sequence length="78" mass="8339">MFTKYKNLKTLLELSVLNLNAGEKAITEITTSQETLNVVKTSVGGRSRGHVAGQKKKMAETVAGRASSQKTAGLFNGQ</sequence>